<evidence type="ECO:0000313" key="1">
    <source>
        <dbReference type="EMBL" id="KAK1599299.1"/>
    </source>
</evidence>
<proteinExistence type="predicted"/>
<dbReference type="AlphaFoldDB" id="A0AAD8VAN5"/>
<dbReference type="EMBL" id="JAHLJV010000002">
    <property type="protein sequence ID" value="KAK1599299.1"/>
    <property type="molecule type" value="Genomic_DNA"/>
</dbReference>
<dbReference type="Proteomes" id="UP001230504">
    <property type="component" value="Unassembled WGS sequence"/>
</dbReference>
<reference evidence="1" key="1">
    <citation type="submission" date="2021-06" db="EMBL/GenBank/DDBJ databases">
        <title>Comparative genomics, transcriptomics and evolutionary studies reveal genomic signatures of adaptation to plant cell wall in hemibiotrophic fungi.</title>
        <authorList>
            <consortium name="DOE Joint Genome Institute"/>
            <person name="Baroncelli R."/>
            <person name="Diaz J.F."/>
            <person name="Benocci T."/>
            <person name="Peng M."/>
            <person name="Battaglia E."/>
            <person name="Haridas S."/>
            <person name="Andreopoulos W."/>
            <person name="Labutti K."/>
            <person name="Pangilinan J."/>
            <person name="Floch G.L."/>
            <person name="Makela M.R."/>
            <person name="Henrissat B."/>
            <person name="Grigoriev I.V."/>
            <person name="Crouch J.A."/>
            <person name="De Vries R.P."/>
            <person name="Sukno S.A."/>
            <person name="Thon M.R."/>
        </authorList>
    </citation>
    <scope>NUCLEOTIDE SEQUENCE</scope>
    <source>
        <strain evidence="1">CBS 125086</strain>
    </source>
</reference>
<dbReference type="RefSeq" id="XP_060419888.1">
    <property type="nucleotide sequence ID" value="XM_060559667.1"/>
</dbReference>
<name>A0AAD8VAN5_9PEZI</name>
<organism evidence="1 2">
    <name type="scientific">Colletotrichum navitas</name>
    <dbReference type="NCBI Taxonomy" id="681940"/>
    <lineage>
        <taxon>Eukaryota</taxon>
        <taxon>Fungi</taxon>
        <taxon>Dikarya</taxon>
        <taxon>Ascomycota</taxon>
        <taxon>Pezizomycotina</taxon>
        <taxon>Sordariomycetes</taxon>
        <taxon>Hypocreomycetidae</taxon>
        <taxon>Glomerellales</taxon>
        <taxon>Glomerellaceae</taxon>
        <taxon>Colletotrichum</taxon>
        <taxon>Colletotrichum graminicola species complex</taxon>
    </lineage>
</organism>
<evidence type="ECO:0000313" key="2">
    <source>
        <dbReference type="Proteomes" id="UP001230504"/>
    </source>
</evidence>
<accession>A0AAD8VAN5</accession>
<protein>
    <submittedName>
        <fullName evidence="1">Uncharacterized protein</fullName>
    </submittedName>
</protein>
<gene>
    <name evidence="1" type="ORF">LY79DRAFT_575031</name>
</gene>
<keyword evidence="2" id="KW-1185">Reference proteome</keyword>
<comment type="caution">
    <text evidence="1">The sequence shown here is derived from an EMBL/GenBank/DDBJ whole genome shotgun (WGS) entry which is preliminary data.</text>
</comment>
<sequence length="258" mass="29140">MNPDIAFDAQQLGEPVPRNSHSAELVYVTESEELICFGMLTTLTAHVVDPLPLSRYRESEAPIHLQGDRSLVFSDSGLKCGKIESRDSQLLQLLTNEGIEFDLLYLHRDHHLSPDSVSILATIYGPREKAKSLGVVLQSLDYYLQDPKFAVRDLEYFNPHRFANTPDARATDFRTTIPLGESLTSEDEAVISVAILDTFTTQLSFPTQLVDPPYLLTQLKSHQKQALWFMVQRETGWNMGEHGKDVWSQQHDSHGQAM</sequence>
<dbReference type="GeneID" id="85443907"/>